<feature type="domain" description="M23ase beta-sheet core" evidence="2">
    <location>
        <begin position="97"/>
        <end position="190"/>
    </location>
</feature>
<dbReference type="InterPro" id="IPR011055">
    <property type="entry name" value="Dup_hybrid_motif"/>
</dbReference>
<dbReference type="CDD" id="cd12797">
    <property type="entry name" value="M23_peptidase"/>
    <property type="match status" value="1"/>
</dbReference>
<dbReference type="PANTHER" id="PTHR21666:SF289">
    <property type="entry name" value="L-ALA--D-GLU ENDOPEPTIDASE"/>
    <property type="match status" value="1"/>
</dbReference>
<dbReference type="Gene3D" id="2.70.70.10">
    <property type="entry name" value="Glucose Permease (Domain IIA)"/>
    <property type="match status" value="1"/>
</dbReference>
<evidence type="ECO:0000259" key="2">
    <source>
        <dbReference type="Pfam" id="PF01551"/>
    </source>
</evidence>
<keyword evidence="1" id="KW-0732">Signal</keyword>
<gene>
    <name evidence="3" type="ORF">SAMN05421827_12813</name>
</gene>
<proteinExistence type="predicted"/>
<dbReference type="PANTHER" id="PTHR21666">
    <property type="entry name" value="PEPTIDASE-RELATED"/>
    <property type="match status" value="1"/>
</dbReference>
<dbReference type="InterPro" id="IPR016047">
    <property type="entry name" value="M23ase_b-sheet_dom"/>
</dbReference>
<dbReference type="GO" id="GO:0004222">
    <property type="term" value="F:metalloendopeptidase activity"/>
    <property type="evidence" value="ECO:0007669"/>
    <property type="project" value="TreeGrafter"/>
</dbReference>
<dbReference type="EMBL" id="FNCH01000028">
    <property type="protein sequence ID" value="SDH52926.1"/>
    <property type="molecule type" value="Genomic_DNA"/>
</dbReference>
<dbReference type="STRING" id="405671.SAMN05421827_12813"/>
<accession>A0A1G8D5B5</accession>
<dbReference type="OrthoDB" id="9810477at2"/>
<evidence type="ECO:0000313" key="3">
    <source>
        <dbReference type="EMBL" id="SDH52926.1"/>
    </source>
</evidence>
<evidence type="ECO:0000313" key="4">
    <source>
        <dbReference type="Proteomes" id="UP000199643"/>
    </source>
</evidence>
<sequence>MKHFQFSFIVFFLFAVNGYAQEFNSIVSVEEVNTIAVKMKSIVKDTVVKLKIIKDTVYTSNYLPECEPLELSSLPLANIKLTSGFGYRIHPILGNLKFHNGIDLSAREANIYSVLHGTVVVSSYDNIIGNYVVVNHGFYETTYGHLAVRFVKAGDLVKAGTVIGRSGRTGRVTGEHLHFIVKYNGQSINPLPFLKEILSVNRKEQLTEFLTKTSDYVN</sequence>
<dbReference type="SUPFAM" id="SSF51261">
    <property type="entry name" value="Duplicated hybrid motif"/>
    <property type="match status" value="1"/>
</dbReference>
<dbReference type="RefSeq" id="WP_090504096.1">
    <property type="nucleotide sequence ID" value="NZ_FNCH01000028.1"/>
</dbReference>
<name>A0A1G8D5B5_9SPHI</name>
<keyword evidence="4" id="KW-1185">Reference proteome</keyword>
<organism evidence="3 4">
    <name type="scientific">Pedobacter terrae</name>
    <dbReference type="NCBI Taxonomy" id="405671"/>
    <lineage>
        <taxon>Bacteria</taxon>
        <taxon>Pseudomonadati</taxon>
        <taxon>Bacteroidota</taxon>
        <taxon>Sphingobacteriia</taxon>
        <taxon>Sphingobacteriales</taxon>
        <taxon>Sphingobacteriaceae</taxon>
        <taxon>Pedobacter</taxon>
    </lineage>
</organism>
<reference evidence="4" key="1">
    <citation type="submission" date="2016-10" db="EMBL/GenBank/DDBJ databases">
        <authorList>
            <person name="Varghese N."/>
            <person name="Submissions S."/>
        </authorList>
    </citation>
    <scope>NUCLEOTIDE SEQUENCE [LARGE SCALE GENOMIC DNA]</scope>
    <source>
        <strain evidence="4">DSM 17933</strain>
    </source>
</reference>
<dbReference type="Proteomes" id="UP000199643">
    <property type="component" value="Unassembled WGS sequence"/>
</dbReference>
<dbReference type="Pfam" id="PF01551">
    <property type="entry name" value="Peptidase_M23"/>
    <property type="match status" value="1"/>
</dbReference>
<protein>
    <submittedName>
        <fullName evidence="3">Peptidase family M23</fullName>
    </submittedName>
</protein>
<dbReference type="AlphaFoldDB" id="A0A1G8D5B5"/>
<dbReference type="InterPro" id="IPR050570">
    <property type="entry name" value="Cell_wall_metabolism_enzyme"/>
</dbReference>
<evidence type="ECO:0000256" key="1">
    <source>
        <dbReference type="ARBA" id="ARBA00022729"/>
    </source>
</evidence>